<dbReference type="RefSeq" id="WP_068845977.1">
    <property type="nucleotide sequence ID" value="NZ_LYDR01000033.1"/>
</dbReference>
<comment type="caution">
    <text evidence="2">The sequence shown here is derived from an EMBL/GenBank/DDBJ whole genome shotgun (WGS) entry which is preliminary data.</text>
</comment>
<dbReference type="EMBL" id="LYDR01000033">
    <property type="protein sequence ID" value="ODA35488.1"/>
    <property type="molecule type" value="Genomic_DNA"/>
</dbReference>
<dbReference type="OrthoDB" id="280947at2"/>
<dbReference type="AlphaFoldDB" id="A0A1C3EQF7"/>
<reference evidence="2 3" key="1">
    <citation type="submission" date="2016-05" db="EMBL/GenBank/DDBJ databases">
        <title>Genomic and physiological characterization of Planctopirus sp. isolated from fresh water lake.</title>
        <authorList>
            <person name="Subhash Y."/>
            <person name="Ramana C."/>
        </authorList>
    </citation>
    <scope>NUCLEOTIDE SEQUENCE [LARGE SCALE GENOMIC DNA]</scope>
    <source>
        <strain evidence="2 3">JC280</strain>
    </source>
</reference>
<evidence type="ECO:0000256" key="1">
    <source>
        <dbReference type="SAM" id="MobiDB-lite"/>
    </source>
</evidence>
<name>A0A1C3EQF7_9PLAN</name>
<feature type="region of interest" description="Disordered" evidence="1">
    <location>
        <begin position="1"/>
        <end position="29"/>
    </location>
</feature>
<gene>
    <name evidence="2" type="ORF">A6X21_16910</name>
</gene>
<proteinExistence type="predicted"/>
<evidence type="ECO:0000313" key="2">
    <source>
        <dbReference type="EMBL" id="ODA35488.1"/>
    </source>
</evidence>
<dbReference type="Proteomes" id="UP000094828">
    <property type="component" value="Unassembled WGS sequence"/>
</dbReference>
<organism evidence="2 3">
    <name type="scientific">Planctopirus hydrillae</name>
    <dbReference type="NCBI Taxonomy" id="1841610"/>
    <lineage>
        <taxon>Bacteria</taxon>
        <taxon>Pseudomonadati</taxon>
        <taxon>Planctomycetota</taxon>
        <taxon>Planctomycetia</taxon>
        <taxon>Planctomycetales</taxon>
        <taxon>Planctomycetaceae</taxon>
        <taxon>Planctopirus</taxon>
    </lineage>
</organism>
<sequence length="494" mass="54190">MRQDLNSSIEPQTASRQSGSPQTDSKQLRSTLELHRREALTACLTLAAGACLGHGMPLLRAEEDAVYTLEEPADDFRVFGIGARIEVIGQVQTQDEKAQAKSLPLKLNAGISFRERRLLGPGRDAEALRSIREYEQTTADIVVAGEASRRQLAETLRLIVAQGRLEGIELYSLGGPMTTDEMELLQTPGDTLSLIALLPGKAVKPGETWTPDYWVLPMFVAVEAVVDQKLTCTFVGVTGNMARISFEGELNGAIEGATTKVTISGNLDYDLTSKSIAEVELSQVEKRSIGAISPGLDITARLRLRRRPAQIPGRVGETKYVDEATVLPTTRQMRVRFDAPWGLTILHGRLWHLYHETPQVAIFRKMKDGQLIAQCNISPLPNAQPGSHLPEAEFESDIRTALGERFRTMPKKEVIPAANGRFVYRVVAQGIQKEQALTWIYFLVAERTGRQTSLLFSLDSSLLEKFGKEDLEFVEGLSFGVPAAGSGAPTLAVP</sequence>
<accession>A0A1C3EQF7</accession>
<keyword evidence="3" id="KW-1185">Reference proteome</keyword>
<evidence type="ECO:0000313" key="3">
    <source>
        <dbReference type="Proteomes" id="UP000094828"/>
    </source>
</evidence>
<protein>
    <submittedName>
        <fullName evidence="2">Uncharacterized protein</fullName>
    </submittedName>
</protein>